<keyword evidence="3" id="KW-1185">Reference proteome</keyword>
<dbReference type="PANTHER" id="PTHR22954">
    <property type="entry name" value="RETROVIRAL PROTEASE-RELATED"/>
    <property type="match status" value="1"/>
</dbReference>
<reference evidence="4 5" key="1">
    <citation type="submission" date="2016-06" db="UniProtKB">
        <authorList>
            <consortium name="WormBaseParasite"/>
        </authorList>
    </citation>
    <scope>IDENTIFICATION</scope>
</reference>
<accession>A0A182EPC6</accession>
<evidence type="ECO:0000313" key="4">
    <source>
        <dbReference type="WBParaSite" id="nOo.2.0.1.t06746-RA"/>
    </source>
</evidence>
<dbReference type="WBParaSite" id="nOo.2.0.1.t09983-RA">
    <property type="protein sequence ID" value="nOo.2.0.1.t09983-RA"/>
    <property type="gene ID" value="nOo.2.0.1.g09983"/>
</dbReference>
<gene>
    <name evidence="1" type="ORF">NOO_LOCUS6746</name>
    <name evidence="2" type="ORF">NOO_LOCUS9983</name>
</gene>
<evidence type="ECO:0000313" key="2">
    <source>
        <dbReference type="EMBL" id="VDM93693.1"/>
    </source>
</evidence>
<dbReference type="EMBL" id="UYRW01002186">
    <property type="protein sequence ID" value="VDK83559.1"/>
    <property type="molecule type" value="Genomic_DNA"/>
</dbReference>
<dbReference type="EMBL" id="UYRW01005300">
    <property type="protein sequence ID" value="VDM93693.1"/>
    <property type="molecule type" value="Genomic_DNA"/>
</dbReference>
<name>A0A182EPC6_ONCOC</name>
<sequence>MTTSRPPEIKTAEFKGNPKLWGLFITHFEEAIDKTENMTTTKKFAHIIGCLKGETLEHINDVAINEENYIHAMKNLKERYGDKEESWSYTILEKLDKSNRNMAALIRELLNIFSSHKANATNEISEEYSAPIDKDADTA</sequence>
<dbReference type="STRING" id="42157.A0A182EPC6"/>
<evidence type="ECO:0000313" key="3">
    <source>
        <dbReference type="Proteomes" id="UP000271087"/>
    </source>
</evidence>
<evidence type="ECO:0000313" key="5">
    <source>
        <dbReference type="WBParaSite" id="nOo.2.0.1.t09983-RA"/>
    </source>
</evidence>
<dbReference type="OrthoDB" id="7444419at2759"/>
<dbReference type="PANTHER" id="PTHR22954:SF3">
    <property type="entry name" value="PROTEIN CBG08539"/>
    <property type="match status" value="1"/>
</dbReference>
<organism evidence="5">
    <name type="scientific">Onchocerca ochengi</name>
    <name type="common">Filarial nematode worm</name>
    <dbReference type="NCBI Taxonomy" id="42157"/>
    <lineage>
        <taxon>Eukaryota</taxon>
        <taxon>Metazoa</taxon>
        <taxon>Ecdysozoa</taxon>
        <taxon>Nematoda</taxon>
        <taxon>Chromadorea</taxon>
        <taxon>Rhabditida</taxon>
        <taxon>Spirurina</taxon>
        <taxon>Spiruromorpha</taxon>
        <taxon>Filarioidea</taxon>
        <taxon>Onchocercidae</taxon>
        <taxon>Onchocerca</taxon>
    </lineage>
</organism>
<dbReference type="AlphaFoldDB" id="A0A182EPC6"/>
<dbReference type="WBParaSite" id="nOo.2.0.1.t06746-RA">
    <property type="protein sequence ID" value="nOo.2.0.1.t06746-RA"/>
    <property type="gene ID" value="nOo.2.0.1.g06746"/>
</dbReference>
<dbReference type="Proteomes" id="UP000271087">
    <property type="component" value="Unassembled WGS sequence"/>
</dbReference>
<evidence type="ECO:0000313" key="1">
    <source>
        <dbReference type="EMBL" id="VDK83559.1"/>
    </source>
</evidence>
<dbReference type="Pfam" id="PF03564">
    <property type="entry name" value="DUF1759"/>
    <property type="match status" value="1"/>
</dbReference>
<reference evidence="1 3" key="2">
    <citation type="submission" date="2018-08" db="EMBL/GenBank/DDBJ databases">
        <authorList>
            <person name="Laetsch R D."/>
            <person name="Stevens L."/>
            <person name="Kumar S."/>
            <person name="Blaxter L. M."/>
        </authorList>
    </citation>
    <scope>NUCLEOTIDE SEQUENCE [LARGE SCALE GENOMIC DNA]</scope>
</reference>
<proteinExistence type="predicted"/>
<protein>
    <submittedName>
        <fullName evidence="1 4">Uncharacterized protein</fullName>
    </submittedName>
</protein>
<dbReference type="InterPro" id="IPR005312">
    <property type="entry name" value="DUF1759"/>
</dbReference>